<proteinExistence type="inferred from homology"/>
<dbReference type="EMBL" id="CABFNO020001350">
    <property type="protein sequence ID" value="CAG9982974.1"/>
    <property type="molecule type" value="Genomic_DNA"/>
</dbReference>
<dbReference type="Gene3D" id="3.40.50.1700">
    <property type="entry name" value="Glycoside hydrolase family 3 C-terminal domain"/>
    <property type="match status" value="1"/>
</dbReference>
<dbReference type="SUPFAM" id="SSF51445">
    <property type="entry name" value="(Trans)glycosidases"/>
    <property type="match status" value="1"/>
</dbReference>
<evidence type="ECO:0000256" key="10">
    <source>
        <dbReference type="SAM" id="SignalP"/>
    </source>
</evidence>
<dbReference type="Pfam" id="PF01915">
    <property type="entry name" value="Glyco_hydro_3_C"/>
    <property type="match status" value="1"/>
</dbReference>
<sequence length="782" mass="85268">MKAKVLLAAQLAYTACWEGAMALYTRDNTLVPYLNPKLSASDRAADLLGRMTWEEKVGQLGGIRRVASRSNGKLTFNRTSFEHIRETQNGQIGPGFQFNWAEEVLPVLNQVRSEQINSSRLHVPYITISDSINGIWVSGGSLFPGTNAMAASWNLELYGKAIEAIRDENLALGIQWVLAPEVDLAKDPRNGRNGEMYGEDGYLAGEFATRYIQVMQEKDENGWVRVATTIKHWVYGQGSGGVNRASMLGGLNHILNDLGASYVKPIRDAQPLSLMSSYSTVDGVPLSINKYLLQDILRRTLGFKGLIMSDANAIEYLYTESNVASSAADAAQKALKAGLQHELHPGGNGVFTTLITAKDDPQVVSLVNSSVLALLEIKFLTGTFDRPLPTQENLAKTLRKKEHLEINRKITRESVVMLKNDGLLPLKTDAVKQVAVIGPYADIINAGMYAACNATDPVYGSTLRRSLENKLGAENVLYSMGTNSILPSNNTDDKIIKEAVALAKKAGIAIVMLGSGLGTFDPATINNQRTDQEGFAHADLNFPGQQLDLLKAVLETGVPTVLIMSSGQTFLLPDSIFGPTNAVFHSWLSGEYTGDVITEILFGETNPSGKLTVTIPEANGAFPVSYDFLPSDDVGGFGTALLYDWHWPQVTRSPPLRFGFGLSYTSFSIGNSTVNVDGARDNSTVKFSASVTNTGGMTGKEVVQLYFRPVVSVIEFPVMKLIRFQKVSLDPAQSEKVAFSIPYHDLGYFVNGEWHVDGGNYTFWIGSSSRKEDLMQLNVTVS</sequence>
<dbReference type="PANTHER" id="PTHR42715:SF10">
    <property type="entry name" value="BETA-GLUCOSIDASE"/>
    <property type="match status" value="1"/>
</dbReference>
<evidence type="ECO:0000256" key="1">
    <source>
        <dbReference type="ARBA" id="ARBA00000448"/>
    </source>
</evidence>
<comment type="catalytic activity">
    <reaction evidence="1">
        <text>Hydrolysis of terminal, non-reducing beta-D-glucosyl residues with release of beta-D-glucose.</text>
        <dbReference type="EC" id="3.2.1.21"/>
    </reaction>
</comment>
<keyword evidence="9" id="KW-0624">Polysaccharide degradation</keyword>
<dbReference type="AlphaFoldDB" id="A0A9N9UAT5"/>
<comment type="pathway">
    <text evidence="2">Glycan metabolism; cellulose degradation.</text>
</comment>
<evidence type="ECO:0000256" key="5">
    <source>
        <dbReference type="ARBA" id="ARBA00022801"/>
    </source>
</evidence>
<accession>A0A9N9UAT5</accession>
<comment type="similarity">
    <text evidence="3">Belongs to the glycosyl hydrolase 3 family.</text>
</comment>
<dbReference type="PRINTS" id="PR00133">
    <property type="entry name" value="GLHYDRLASE3"/>
</dbReference>
<keyword evidence="6" id="KW-0325">Glycoprotein</keyword>
<keyword evidence="10" id="KW-0732">Signal</keyword>
<dbReference type="Proteomes" id="UP000754883">
    <property type="component" value="Unassembled WGS sequence"/>
</dbReference>
<comment type="caution">
    <text evidence="12">The sequence shown here is derived from an EMBL/GenBank/DDBJ whole genome shotgun (WGS) entry which is preliminary data.</text>
</comment>
<dbReference type="InterPro" id="IPR013783">
    <property type="entry name" value="Ig-like_fold"/>
</dbReference>
<dbReference type="Gene3D" id="3.20.20.300">
    <property type="entry name" value="Glycoside hydrolase, family 3, N-terminal domain"/>
    <property type="match status" value="1"/>
</dbReference>
<dbReference type="EC" id="3.2.1.21" evidence="4"/>
<dbReference type="GO" id="GO:0008422">
    <property type="term" value="F:beta-glucosidase activity"/>
    <property type="evidence" value="ECO:0007669"/>
    <property type="project" value="UniProtKB-EC"/>
</dbReference>
<evidence type="ECO:0000256" key="2">
    <source>
        <dbReference type="ARBA" id="ARBA00004987"/>
    </source>
</evidence>
<evidence type="ECO:0000256" key="7">
    <source>
        <dbReference type="ARBA" id="ARBA00023277"/>
    </source>
</evidence>
<evidence type="ECO:0000256" key="8">
    <source>
        <dbReference type="ARBA" id="ARBA00023295"/>
    </source>
</evidence>
<dbReference type="InterPro" id="IPR017853">
    <property type="entry name" value="GH"/>
</dbReference>
<protein>
    <recommendedName>
        <fullName evidence="4">beta-glucosidase</fullName>
        <ecNumber evidence="4">3.2.1.21</ecNumber>
    </recommendedName>
</protein>
<gene>
    <name evidence="12" type="ORF">CBYS24578_00011248</name>
</gene>
<keyword evidence="13" id="KW-1185">Reference proteome</keyword>
<keyword evidence="7" id="KW-0119">Carbohydrate metabolism</keyword>
<evidence type="ECO:0000256" key="3">
    <source>
        <dbReference type="ARBA" id="ARBA00005336"/>
    </source>
</evidence>
<keyword evidence="8" id="KW-0326">Glycosidase</keyword>
<dbReference type="Pfam" id="PF14310">
    <property type="entry name" value="Fn3-like"/>
    <property type="match status" value="1"/>
</dbReference>
<feature type="signal peptide" evidence="10">
    <location>
        <begin position="1"/>
        <end position="22"/>
    </location>
</feature>
<evidence type="ECO:0000256" key="9">
    <source>
        <dbReference type="ARBA" id="ARBA00023326"/>
    </source>
</evidence>
<dbReference type="OrthoDB" id="2123594at2759"/>
<dbReference type="GO" id="GO:0000272">
    <property type="term" value="P:polysaccharide catabolic process"/>
    <property type="evidence" value="ECO:0007669"/>
    <property type="project" value="UniProtKB-KW"/>
</dbReference>
<dbReference type="InterPro" id="IPR002772">
    <property type="entry name" value="Glyco_hydro_3_C"/>
</dbReference>
<organism evidence="12 13">
    <name type="scientific">Clonostachys byssicola</name>
    <dbReference type="NCBI Taxonomy" id="160290"/>
    <lineage>
        <taxon>Eukaryota</taxon>
        <taxon>Fungi</taxon>
        <taxon>Dikarya</taxon>
        <taxon>Ascomycota</taxon>
        <taxon>Pezizomycotina</taxon>
        <taxon>Sordariomycetes</taxon>
        <taxon>Hypocreomycetidae</taxon>
        <taxon>Hypocreales</taxon>
        <taxon>Bionectriaceae</taxon>
        <taxon>Clonostachys</taxon>
    </lineage>
</organism>
<dbReference type="SMART" id="SM01217">
    <property type="entry name" value="Fn3_like"/>
    <property type="match status" value="1"/>
</dbReference>
<dbReference type="InterPro" id="IPR036881">
    <property type="entry name" value="Glyco_hydro_3_C_sf"/>
</dbReference>
<evidence type="ECO:0000256" key="6">
    <source>
        <dbReference type="ARBA" id="ARBA00023180"/>
    </source>
</evidence>
<dbReference type="Gene3D" id="2.60.40.10">
    <property type="entry name" value="Immunoglobulins"/>
    <property type="match status" value="1"/>
</dbReference>
<keyword evidence="5" id="KW-0378">Hydrolase</keyword>
<dbReference type="InterPro" id="IPR026891">
    <property type="entry name" value="Fn3-like"/>
</dbReference>
<name>A0A9N9UAT5_9HYPO</name>
<evidence type="ECO:0000313" key="12">
    <source>
        <dbReference type="EMBL" id="CAG9982974.1"/>
    </source>
</evidence>
<dbReference type="Pfam" id="PF00933">
    <property type="entry name" value="Glyco_hydro_3"/>
    <property type="match status" value="1"/>
</dbReference>
<evidence type="ECO:0000259" key="11">
    <source>
        <dbReference type="SMART" id="SM01217"/>
    </source>
</evidence>
<evidence type="ECO:0000313" key="13">
    <source>
        <dbReference type="Proteomes" id="UP000754883"/>
    </source>
</evidence>
<reference evidence="12 13" key="2">
    <citation type="submission" date="2021-10" db="EMBL/GenBank/DDBJ databases">
        <authorList>
            <person name="Piombo E."/>
        </authorList>
    </citation>
    <scope>NUCLEOTIDE SEQUENCE [LARGE SCALE GENOMIC DNA]</scope>
</reference>
<dbReference type="PANTHER" id="PTHR42715">
    <property type="entry name" value="BETA-GLUCOSIDASE"/>
    <property type="match status" value="1"/>
</dbReference>
<dbReference type="InterPro" id="IPR036962">
    <property type="entry name" value="Glyco_hydro_3_N_sf"/>
</dbReference>
<dbReference type="SUPFAM" id="SSF52279">
    <property type="entry name" value="Beta-D-glucan exohydrolase, C-terminal domain"/>
    <property type="match status" value="1"/>
</dbReference>
<dbReference type="InterPro" id="IPR001764">
    <property type="entry name" value="Glyco_hydro_3_N"/>
</dbReference>
<reference evidence="13" key="1">
    <citation type="submission" date="2019-06" db="EMBL/GenBank/DDBJ databases">
        <authorList>
            <person name="Broberg M."/>
        </authorList>
    </citation>
    <scope>NUCLEOTIDE SEQUENCE [LARGE SCALE GENOMIC DNA]</scope>
</reference>
<dbReference type="InterPro" id="IPR050288">
    <property type="entry name" value="Cellulose_deg_GH3"/>
</dbReference>
<feature type="domain" description="Fibronectin type III-like" evidence="11">
    <location>
        <begin position="701"/>
        <end position="769"/>
    </location>
</feature>
<feature type="chain" id="PRO_5040245909" description="beta-glucosidase" evidence="10">
    <location>
        <begin position="23"/>
        <end position="782"/>
    </location>
</feature>
<evidence type="ECO:0000256" key="4">
    <source>
        <dbReference type="ARBA" id="ARBA00012744"/>
    </source>
</evidence>